<proteinExistence type="predicted"/>
<reference evidence="2 3" key="1">
    <citation type="submission" date="2020-07" db="EMBL/GenBank/DDBJ databases">
        <title>Sequencing the genomes of 1000 actinobacteria strains.</title>
        <authorList>
            <person name="Klenk H.-P."/>
        </authorList>
    </citation>
    <scope>NUCLEOTIDE SEQUENCE [LARGE SCALE GENOMIC DNA]</scope>
    <source>
        <strain evidence="2 3">DSM 45927</strain>
    </source>
</reference>
<comment type="caution">
    <text evidence="2">The sequence shown here is derived from an EMBL/GenBank/DDBJ whole genome shotgun (WGS) entry which is preliminary data.</text>
</comment>
<dbReference type="Pfam" id="PF14100">
    <property type="entry name" value="DUF6807"/>
    <property type="match status" value="1"/>
</dbReference>
<organism evidence="2 3">
    <name type="scientific">Streptomonospora nanhaiensis</name>
    <dbReference type="NCBI Taxonomy" id="1323731"/>
    <lineage>
        <taxon>Bacteria</taxon>
        <taxon>Bacillati</taxon>
        <taxon>Actinomycetota</taxon>
        <taxon>Actinomycetes</taxon>
        <taxon>Streptosporangiales</taxon>
        <taxon>Nocardiopsidaceae</taxon>
        <taxon>Streptomonospora</taxon>
    </lineage>
</organism>
<evidence type="ECO:0000256" key="1">
    <source>
        <dbReference type="SAM" id="MobiDB-lite"/>
    </source>
</evidence>
<feature type="region of interest" description="Disordered" evidence="1">
    <location>
        <begin position="317"/>
        <end position="341"/>
    </location>
</feature>
<dbReference type="RefSeq" id="WP_179767191.1">
    <property type="nucleotide sequence ID" value="NZ_JACCFO010000001.1"/>
</dbReference>
<feature type="region of interest" description="Disordered" evidence="1">
    <location>
        <begin position="1"/>
        <end position="20"/>
    </location>
</feature>
<accession>A0A853BL35</accession>
<keyword evidence="3" id="KW-1185">Reference proteome</keyword>
<protein>
    <recommendedName>
        <fullName evidence="4">Oxidoreductase</fullName>
    </recommendedName>
</protein>
<dbReference type="InterPro" id="IPR029475">
    <property type="entry name" value="DUF6807"/>
</dbReference>
<dbReference type="Proteomes" id="UP000575985">
    <property type="component" value="Unassembled WGS sequence"/>
</dbReference>
<gene>
    <name evidence="2" type="ORF">HNR12_001987</name>
</gene>
<dbReference type="AlphaFoldDB" id="A0A853BL35"/>
<feature type="compositionally biased region" description="Basic and acidic residues" evidence="1">
    <location>
        <begin position="1"/>
        <end position="10"/>
    </location>
</feature>
<dbReference type="EMBL" id="JACCFO010000001">
    <property type="protein sequence ID" value="NYI95710.1"/>
    <property type="molecule type" value="Genomic_DNA"/>
</dbReference>
<sequence>MTPDQHDRPAADGAEPPARGLGLVHEHDRALRITHDGAELTRYVYRPWDVQLESPRPYFHPVRTLGGDTVSLYRPHDHVWHKGIAWSLPNVGPANLWGGPTYVRDRGYQQLPNDGAMVHRGFDRLAAGPEAVSVAERLDWVTEQGETWFTEERAFRVSADPARGAWTLVFDSAFTNRTGAAIRIGSPTTEGRENAGYGGLFWRGPRSFSGGRVYSPDTEGGDDMMGLRAPWLAFAGRHDGHDRSATLVFVDAPGNPGHPVRWFVRTGIFACVCPAPFFSEEVPAEPGRPLRYRYAVVIADGDRGRAGSAELAESGLTGLERAAAEQAPGGVPDQEGRVRVP</sequence>
<evidence type="ECO:0000313" key="2">
    <source>
        <dbReference type="EMBL" id="NYI95710.1"/>
    </source>
</evidence>
<evidence type="ECO:0000313" key="3">
    <source>
        <dbReference type="Proteomes" id="UP000575985"/>
    </source>
</evidence>
<name>A0A853BL35_9ACTN</name>
<evidence type="ECO:0008006" key="4">
    <source>
        <dbReference type="Google" id="ProtNLM"/>
    </source>
</evidence>